<dbReference type="Pfam" id="PF01694">
    <property type="entry name" value="Rhomboid"/>
    <property type="match status" value="1"/>
</dbReference>
<feature type="transmembrane region" description="Helical" evidence="7">
    <location>
        <begin position="183"/>
        <end position="203"/>
    </location>
</feature>
<evidence type="ECO:0000256" key="7">
    <source>
        <dbReference type="SAM" id="Phobius"/>
    </source>
</evidence>
<feature type="domain" description="Peptidase S54 rhomboid" evidence="8">
    <location>
        <begin position="140"/>
        <end position="294"/>
    </location>
</feature>
<evidence type="ECO:0000256" key="4">
    <source>
        <dbReference type="ARBA" id="ARBA00022801"/>
    </source>
</evidence>
<dbReference type="InterPro" id="IPR035952">
    <property type="entry name" value="Rhomboid-like_sf"/>
</dbReference>
<evidence type="ECO:0000256" key="2">
    <source>
        <dbReference type="ARBA" id="ARBA00009045"/>
    </source>
</evidence>
<evidence type="ECO:0000256" key="1">
    <source>
        <dbReference type="ARBA" id="ARBA00004141"/>
    </source>
</evidence>
<name>A0A8H7PFY0_MORIS</name>
<feature type="transmembrane region" description="Helical" evidence="7">
    <location>
        <begin position="276"/>
        <end position="292"/>
    </location>
</feature>
<dbReference type="Proteomes" id="UP000654370">
    <property type="component" value="Unassembled WGS sequence"/>
</dbReference>
<sequence length="305" mass="33893">MASMLAILRTRGNLVTNPVQHFIRIPSKTVSAGSLRLLTGSTRWNSSLPNVVPIRGRYYNDADNSLSRAMQRSKNPIVKFGRRLNNTSPNVIIWGVIGTNVSVFLMWQYAISSYQQFRDVRWLQFMMKHFMVHQDSLTTGRWHNLLTASISHKDTTHLGVNMLVLYTMGMGVIEAIGASRFLLLYGASGIASSLAHIGYQKYILPRLQKRELPPTIGSLGASGSVMGITTFFACAFPRATFLVFFVVPMPAIAVVGLFAAYDIYKASTVTFGTIDSAGHIGGAMYGAAYWFLRVKPMLRAGRWRL</sequence>
<protein>
    <recommendedName>
        <fullName evidence="8">Peptidase S54 rhomboid domain-containing protein</fullName>
    </recommendedName>
</protein>
<dbReference type="GO" id="GO:0006465">
    <property type="term" value="P:signal peptide processing"/>
    <property type="evidence" value="ECO:0007669"/>
    <property type="project" value="TreeGrafter"/>
</dbReference>
<dbReference type="Gene3D" id="1.20.1540.10">
    <property type="entry name" value="Rhomboid-like"/>
    <property type="match status" value="1"/>
</dbReference>
<dbReference type="EMBL" id="JAEPQZ010000015">
    <property type="protein sequence ID" value="KAG2173232.1"/>
    <property type="molecule type" value="Genomic_DNA"/>
</dbReference>
<dbReference type="AlphaFoldDB" id="A0A8H7PFY0"/>
<comment type="caution">
    <text evidence="9">The sequence shown here is derived from an EMBL/GenBank/DDBJ whole genome shotgun (WGS) entry which is preliminary data.</text>
</comment>
<accession>A0A8H7PFY0</accession>
<organism evidence="9 10">
    <name type="scientific">Mortierella isabellina</name>
    <name type="common">Filamentous fungus</name>
    <name type="synonym">Umbelopsis isabellina</name>
    <dbReference type="NCBI Taxonomy" id="91625"/>
    <lineage>
        <taxon>Eukaryota</taxon>
        <taxon>Fungi</taxon>
        <taxon>Fungi incertae sedis</taxon>
        <taxon>Mucoromycota</taxon>
        <taxon>Mucoromycotina</taxon>
        <taxon>Umbelopsidomycetes</taxon>
        <taxon>Umbelopsidales</taxon>
        <taxon>Umbelopsidaceae</taxon>
        <taxon>Umbelopsis</taxon>
    </lineage>
</organism>
<dbReference type="PANTHER" id="PTHR43731">
    <property type="entry name" value="RHOMBOID PROTEASE"/>
    <property type="match status" value="1"/>
</dbReference>
<evidence type="ECO:0000256" key="5">
    <source>
        <dbReference type="ARBA" id="ARBA00022989"/>
    </source>
</evidence>
<evidence type="ECO:0000313" key="10">
    <source>
        <dbReference type="Proteomes" id="UP000654370"/>
    </source>
</evidence>
<evidence type="ECO:0000256" key="6">
    <source>
        <dbReference type="ARBA" id="ARBA00023136"/>
    </source>
</evidence>
<dbReference type="OrthoDB" id="418595at2759"/>
<dbReference type="InterPro" id="IPR022764">
    <property type="entry name" value="Peptidase_S54_rhomboid_dom"/>
</dbReference>
<reference evidence="9" key="1">
    <citation type="submission" date="2020-12" db="EMBL/GenBank/DDBJ databases">
        <title>Metabolic potential, ecology and presence of endohyphal bacteria is reflected in genomic diversity of Mucoromycotina.</title>
        <authorList>
            <person name="Muszewska A."/>
            <person name="Okrasinska A."/>
            <person name="Steczkiewicz K."/>
            <person name="Drgas O."/>
            <person name="Orlowska M."/>
            <person name="Perlinska-Lenart U."/>
            <person name="Aleksandrzak-Piekarczyk T."/>
            <person name="Szatraj K."/>
            <person name="Zielenkiewicz U."/>
            <person name="Pilsyk S."/>
            <person name="Malc E."/>
            <person name="Mieczkowski P."/>
            <person name="Kruszewska J.S."/>
            <person name="Biernat P."/>
            <person name="Pawlowska J."/>
        </authorList>
    </citation>
    <scope>NUCLEOTIDE SEQUENCE</scope>
    <source>
        <strain evidence="9">WA0000067209</strain>
    </source>
</reference>
<proteinExistence type="inferred from homology"/>
<gene>
    <name evidence="9" type="ORF">INT43_004606</name>
</gene>
<keyword evidence="3 7" id="KW-0812">Transmembrane</keyword>
<keyword evidence="5 7" id="KW-1133">Transmembrane helix</keyword>
<feature type="transmembrane region" description="Helical" evidence="7">
    <location>
        <begin position="241"/>
        <end position="264"/>
    </location>
</feature>
<feature type="transmembrane region" description="Helical" evidence="7">
    <location>
        <begin position="215"/>
        <end position="234"/>
    </location>
</feature>
<evidence type="ECO:0000259" key="8">
    <source>
        <dbReference type="Pfam" id="PF01694"/>
    </source>
</evidence>
<dbReference type="GO" id="GO:0016020">
    <property type="term" value="C:membrane"/>
    <property type="evidence" value="ECO:0007669"/>
    <property type="project" value="UniProtKB-SubCell"/>
</dbReference>
<keyword evidence="4" id="KW-0378">Hydrolase</keyword>
<comment type="subcellular location">
    <subcellularLocation>
        <location evidence="1">Membrane</location>
        <topology evidence="1">Multi-pass membrane protein</topology>
    </subcellularLocation>
</comment>
<keyword evidence="6 7" id="KW-0472">Membrane</keyword>
<feature type="transmembrane region" description="Helical" evidence="7">
    <location>
        <begin position="91"/>
        <end position="111"/>
    </location>
</feature>
<dbReference type="SUPFAM" id="SSF144091">
    <property type="entry name" value="Rhomboid-like"/>
    <property type="match status" value="1"/>
</dbReference>
<keyword evidence="10" id="KW-1185">Reference proteome</keyword>
<feature type="transmembrane region" description="Helical" evidence="7">
    <location>
        <begin position="158"/>
        <end position="176"/>
    </location>
</feature>
<dbReference type="PANTHER" id="PTHR43731:SF14">
    <property type="entry name" value="PRESENILIN-ASSOCIATED RHOMBOID-LIKE PROTEIN, MITOCHONDRIAL"/>
    <property type="match status" value="1"/>
</dbReference>
<dbReference type="GO" id="GO:0004252">
    <property type="term" value="F:serine-type endopeptidase activity"/>
    <property type="evidence" value="ECO:0007669"/>
    <property type="project" value="InterPro"/>
</dbReference>
<dbReference type="InterPro" id="IPR050925">
    <property type="entry name" value="Rhomboid_protease_S54"/>
</dbReference>
<evidence type="ECO:0000256" key="3">
    <source>
        <dbReference type="ARBA" id="ARBA00022692"/>
    </source>
</evidence>
<comment type="similarity">
    <text evidence="2">Belongs to the peptidase S54 family.</text>
</comment>
<evidence type="ECO:0000313" key="9">
    <source>
        <dbReference type="EMBL" id="KAG2173232.1"/>
    </source>
</evidence>